<organism evidence="2 3">
    <name type="scientific">Diplocarpon rosae</name>
    <dbReference type="NCBI Taxonomy" id="946125"/>
    <lineage>
        <taxon>Eukaryota</taxon>
        <taxon>Fungi</taxon>
        <taxon>Dikarya</taxon>
        <taxon>Ascomycota</taxon>
        <taxon>Pezizomycotina</taxon>
        <taxon>Leotiomycetes</taxon>
        <taxon>Helotiales</taxon>
        <taxon>Drepanopezizaceae</taxon>
        <taxon>Diplocarpon</taxon>
    </lineage>
</organism>
<dbReference type="Gene3D" id="3.90.1200.10">
    <property type="match status" value="1"/>
</dbReference>
<dbReference type="EMBL" id="JAUBYV010000009">
    <property type="protein sequence ID" value="KAK2624561.1"/>
    <property type="molecule type" value="Genomic_DNA"/>
</dbReference>
<protein>
    <recommendedName>
        <fullName evidence="1">Aminoglycoside phosphotransferase domain-containing protein</fullName>
    </recommendedName>
</protein>
<dbReference type="PANTHER" id="PTHR21310">
    <property type="entry name" value="AMINOGLYCOSIDE PHOSPHOTRANSFERASE-RELATED-RELATED"/>
    <property type="match status" value="1"/>
</dbReference>
<dbReference type="InterPro" id="IPR011009">
    <property type="entry name" value="Kinase-like_dom_sf"/>
</dbReference>
<dbReference type="Pfam" id="PF01636">
    <property type="entry name" value="APH"/>
    <property type="match status" value="1"/>
</dbReference>
<keyword evidence="3" id="KW-1185">Reference proteome</keyword>
<evidence type="ECO:0000313" key="2">
    <source>
        <dbReference type="EMBL" id="KAK2624561.1"/>
    </source>
</evidence>
<reference evidence="2" key="1">
    <citation type="submission" date="2023-06" db="EMBL/GenBank/DDBJ databases">
        <title>Draft genome of Marssonina rosae.</title>
        <authorList>
            <person name="Cheng Q."/>
        </authorList>
    </citation>
    <scope>NUCLEOTIDE SEQUENCE</scope>
    <source>
        <strain evidence="2">R4</strain>
    </source>
</reference>
<evidence type="ECO:0000259" key="1">
    <source>
        <dbReference type="Pfam" id="PF01636"/>
    </source>
</evidence>
<dbReference type="SUPFAM" id="SSF56112">
    <property type="entry name" value="Protein kinase-like (PK-like)"/>
    <property type="match status" value="1"/>
</dbReference>
<gene>
    <name evidence="2" type="ORF">QTJ16_005754</name>
</gene>
<dbReference type="PANTHER" id="PTHR21310:SF58">
    <property type="entry name" value="AMINOGLYCOSIDE PHOSPHOTRANSFERASE DOMAIN-CONTAINING PROTEIN"/>
    <property type="match status" value="1"/>
</dbReference>
<feature type="domain" description="Aminoglycoside phosphotransferase" evidence="1">
    <location>
        <begin position="359"/>
        <end position="537"/>
    </location>
</feature>
<dbReference type="AlphaFoldDB" id="A0AAD9SVM5"/>
<dbReference type="Proteomes" id="UP001285354">
    <property type="component" value="Unassembled WGS sequence"/>
</dbReference>
<accession>A0AAD9SVM5</accession>
<dbReference type="InterPro" id="IPR002575">
    <property type="entry name" value="Aminoglycoside_PTrfase"/>
</dbReference>
<proteinExistence type="predicted"/>
<sequence>MSAEKDIFLDVTHDEDVRKAISLIYTFRVSPAEYRLLVSFVRDAVDAKATALYVLRRIYRRGQDEVDVQTELQALLLEWRSVVERFHTDTQVPTYVSTHVSVRDRNACCITRQTRVWWEIFGCSRLIHLQVVPETILGDQNTESSPGLVSIFLTHEKLAQLSNDIKRESTWSQLRNTWTLRQDVAAACKIGLFMTPGWNKARKPHEDLKAYRWEMPAPEPFPIFASSQGSVSMGSNVRLITSDSATLPLPSAFLFEIRERFSNSLRAIDVHKTCLAKRPKSIWDSVYSFFCDNIAFRLSCIRGIWLKLPQSARIYTYRALLVFGRIMYGPKLPWVQRVPFGMYIKHGRGALIPAGEATALSLVETHTQIPAPRLVDKITQNNYTYLVMTQVPGETLHLSIPFMTYAERKKLAINLRECLSELSNIPNYKKSLICGPHGGPVFDYRIYHHLAGPFDSEESFNNHIVTQDRLHSPIHSTRHKTRFMHADINLWNILVKDGKLSGLVDFGCAGFYPEYWEFTKATFSVFGDDPVSKDLIEATFGDWYLDELEAEKMSWAVNSTF</sequence>
<comment type="caution">
    <text evidence="2">The sequence shown here is derived from an EMBL/GenBank/DDBJ whole genome shotgun (WGS) entry which is preliminary data.</text>
</comment>
<dbReference type="CDD" id="cd05120">
    <property type="entry name" value="APH_ChoK_like"/>
    <property type="match status" value="1"/>
</dbReference>
<evidence type="ECO:0000313" key="3">
    <source>
        <dbReference type="Proteomes" id="UP001285354"/>
    </source>
</evidence>
<dbReference type="InterPro" id="IPR051678">
    <property type="entry name" value="AGP_Transferase"/>
</dbReference>
<name>A0AAD9SVM5_9HELO</name>